<dbReference type="PANTHER" id="PTHR32507">
    <property type="entry name" value="NA(+)/H(+) ANTIPORTER 1"/>
    <property type="match status" value="1"/>
</dbReference>
<evidence type="ECO:0000256" key="9">
    <source>
        <dbReference type="SAM" id="Phobius"/>
    </source>
</evidence>
<keyword evidence="3" id="KW-0050">Antiport</keyword>
<feature type="transmembrane region" description="Helical" evidence="9">
    <location>
        <begin position="195"/>
        <end position="217"/>
    </location>
</feature>
<evidence type="ECO:0000256" key="1">
    <source>
        <dbReference type="ARBA" id="ARBA00004651"/>
    </source>
</evidence>
<evidence type="ECO:0000259" key="10">
    <source>
        <dbReference type="Pfam" id="PF00999"/>
    </source>
</evidence>
<keyword evidence="5 9" id="KW-0812">Transmembrane</keyword>
<dbReference type="RefSeq" id="WP_138490103.1">
    <property type="nucleotide sequence ID" value="NZ_CP040559.1"/>
</dbReference>
<feature type="transmembrane region" description="Helical" evidence="9">
    <location>
        <begin position="229"/>
        <end position="259"/>
    </location>
</feature>
<evidence type="ECO:0000256" key="8">
    <source>
        <dbReference type="ARBA" id="ARBA00023136"/>
    </source>
</evidence>
<accession>A0A4P9J5D1</accession>
<evidence type="ECO:0000313" key="11">
    <source>
        <dbReference type="EMBL" id="QCU76230.1"/>
    </source>
</evidence>
<evidence type="ECO:0000256" key="5">
    <source>
        <dbReference type="ARBA" id="ARBA00022692"/>
    </source>
</evidence>
<keyword evidence="4" id="KW-1003">Cell membrane</keyword>
<feature type="transmembrane region" description="Helical" evidence="9">
    <location>
        <begin position="279"/>
        <end position="300"/>
    </location>
</feature>
<evidence type="ECO:0000256" key="7">
    <source>
        <dbReference type="ARBA" id="ARBA00023065"/>
    </source>
</evidence>
<comment type="subcellular location">
    <subcellularLocation>
        <location evidence="1">Cell membrane</location>
        <topology evidence="1">Multi-pass membrane protein</topology>
    </subcellularLocation>
</comment>
<dbReference type="GeneID" id="88777430"/>
<feature type="domain" description="Cation/H+ exchanger transmembrane" evidence="10">
    <location>
        <begin position="18"/>
        <end position="391"/>
    </location>
</feature>
<dbReference type="Proteomes" id="UP000310065">
    <property type="component" value="Chromosome S1"/>
</dbReference>
<feature type="transmembrane region" description="Helical" evidence="9">
    <location>
        <begin position="370"/>
        <end position="391"/>
    </location>
</feature>
<organism evidence="11 12">
    <name type="scientific">Pseudoalteromonas distincta</name>
    <dbReference type="NCBI Taxonomy" id="77608"/>
    <lineage>
        <taxon>Bacteria</taxon>
        <taxon>Pseudomonadati</taxon>
        <taxon>Pseudomonadota</taxon>
        <taxon>Gammaproteobacteria</taxon>
        <taxon>Alteromonadales</taxon>
        <taxon>Pseudoalteromonadaceae</taxon>
        <taxon>Pseudoalteromonas</taxon>
    </lineage>
</organism>
<feature type="transmembrane region" description="Helical" evidence="9">
    <location>
        <begin position="29"/>
        <end position="46"/>
    </location>
</feature>
<feature type="transmembrane region" description="Helical" evidence="9">
    <location>
        <begin position="92"/>
        <end position="114"/>
    </location>
</feature>
<gene>
    <name evidence="11" type="ORF">FFU37_17310</name>
</gene>
<feature type="transmembrane region" description="Helical" evidence="9">
    <location>
        <begin position="339"/>
        <end position="358"/>
    </location>
</feature>
<dbReference type="GO" id="GO:1902600">
    <property type="term" value="P:proton transmembrane transport"/>
    <property type="evidence" value="ECO:0007669"/>
    <property type="project" value="InterPro"/>
</dbReference>
<evidence type="ECO:0000256" key="2">
    <source>
        <dbReference type="ARBA" id="ARBA00022448"/>
    </source>
</evidence>
<keyword evidence="2" id="KW-0813">Transport</keyword>
<dbReference type="GO" id="GO:0015297">
    <property type="term" value="F:antiporter activity"/>
    <property type="evidence" value="ECO:0007669"/>
    <property type="project" value="UniProtKB-KW"/>
</dbReference>
<dbReference type="GO" id="GO:0005886">
    <property type="term" value="C:plasma membrane"/>
    <property type="evidence" value="ECO:0007669"/>
    <property type="project" value="UniProtKB-SubCell"/>
</dbReference>
<dbReference type="EMBL" id="CP040559">
    <property type="protein sequence ID" value="QCU76230.1"/>
    <property type="molecule type" value="Genomic_DNA"/>
</dbReference>
<reference evidence="11 12" key="1">
    <citation type="submission" date="2019-05" db="EMBL/GenBank/DDBJ databases">
        <title>Complete genome sequence of Pseudoalteromonas sp. 16-SW-7(T) isolated from the Okhotsk Sea, Russia.</title>
        <authorList>
            <person name="Nguyen T.H."/>
            <person name="Nedashkovskaya O.I."/>
            <person name="Kim S.-G."/>
        </authorList>
    </citation>
    <scope>NUCLEOTIDE SEQUENCE [LARGE SCALE GENOMIC DNA]</scope>
    <source>
        <strain evidence="11 12">16-SW-7</strain>
    </source>
</reference>
<evidence type="ECO:0000313" key="12">
    <source>
        <dbReference type="Proteomes" id="UP000310065"/>
    </source>
</evidence>
<sequence>MEYLVIAFIGGLFLIYSLTLRQLEKTEVTGPMFFVVGGICLAFMLPNEGHKIKEGVDLLLPFIELTLSIFLFSDAAKSKLSVLRHSFQYPSLLLFVALPLTLLLGIAVALFFFAELSLIQAALLAIILTPTDAALSKGLLASTQVPEKIREGINTESGLNDGLCVPIFLIFILLAKNPDSAITATQTLSVFGRELGLALLIAIISIAVFIPSLNFAMKRHYFAQNTSPFLLLGFAMAVFSVTQYFHGSGFIAVFIAGLLFDKFSTEEVRTELIEDSEHIADFTSLMIWCLFGFVCAYLVIPKLNTEIIIYALLSTTLIRIIPVMLSLQFTALNIKERFTFAWFGPRGLASIVFTLMVIDTQIENKYQIATIAMTTILFSVFIHGISTKPIADSFAKKSK</sequence>
<feature type="transmembrane region" description="Helical" evidence="9">
    <location>
        <begin position="158"/>
        <end position="175"/>
    </location>
</feature>
<evidence type="ECO:0000256" key="4">
    <source>
        <dbReference type="ARBA" id="ARBA00022475"/>
    </source>
</evidence>
<evidence type="ECO:0000256" key="6">
    <source>
        <dbReference type="ARBA" id="ARBA00022989"/>
    </source>
</evidence>
<dbReference type="InterPro" id="IPR006153">
    <property type="entry name" value="Cation/H_exchanger_TM"/>
</dbReference>
<dbReference type="Gene3D" id="1.20.1530.20">
    <property type="match status" value="1"/>
</dbReference>
<feature type="transmembrane region" description="Helical" evidence="9">
    <location>
        <begin position="307"/>
        <end position="327"/>
    </location>
</feature>
<protein>
    <submittedName>
        <fullName evidence="11">Sodium:proton antiporter</fullName>
    </submittedName>
</protein>
<proteinExistence type="predicted"/>
<keyword evidence="6 9" id="KW-1133">Transmembrane helix</keyword>
<dbReference type="PANTHER" id="PTHR32507:SF8">
    <property type="entry name" value="CNH1P"/>
    <property type="match status" value="1"/>
</dbReference>
<keyword evidence="7" id="KW-0406">Ion transport</keyword>
<dbReference type="InterPro" id="IPR038770">
    <property type="entry name" value="Na+/solute_symporter_sf"/>
</dbReference>
<dbReference type="KEGG" id="pdv:FFU37_17310"/>
<feature type="transmembrane region" description="Helical" evidence="9">
    <location>
        <begin position="58"/>
        <end position="76"/>
    </location>
</feature>
<keyword evidence="8 9" id="KW-0472">Membrane</keyword>
<dbReference type="AlphaFoldDB" id="A0A4P9J5D1"/>
<name>A0A4P9J5D1_9GAMM</name>
<evidence type="ECO:0000256" key="3">
    <source>
        <dbReference type="ARBA" id="ARBA00022449"/>
    </source>
</evidence>
<dbReference type="Pfam" id="PF00999">
    <property type="entry name" value="Na_H_Exchanger"/>
    <property type="match status" value="1"/>
</dbReference>